<gene>
    <name evidence="2" type="ORF">LT42_20650</name>
</gene>
<evidence type="ECO:0000313" key="2">
    <source>
        <dbReference type="EMBL" id="KGF64280.1"/>
    </source>
</evidence>
<name>A0A9X0EEG9_9PSED</name>
<comment type="caution">
    <text evidence="2">The sequence shown here is derived from an EMBL/GenBank/DDBJ whole genome shotgun (WGS) entry which is preliminary data.</text>
</comment>
<dbReference type="EMBL" id="JRMB01000002">
    <property type="protein sequence ID" value="KGF64280.1"/>
    <property type="molecule type" value="Genomic_DNA"/>
</dbReference>
<evidence type="ECO:0000313" key="3">
    <source>
        <dbReference type="Proteomes" id="UP000029719"/>
    </source>
</evidence>
<keyword evidence="1" id="KW-1133">Transmembrane helix</keyword>
<proteinExistence type="predicted"/>
<dbReference type="Proteomes" id="UP000029719">
    <property type="component" value="Unassembled WGS sequence"/>
</dbReference>
<keyword evidence="1" id="KW-0472">Membrane</keyword>
<dbReference type="AlphaFoldDB" id="A0A9X0EEG9"/>
<feature type="transmembrane region" description="Helical" evidence="1">
    <location>
        <begin position="43"/>
        <end position="65"/>
    </location>
</feature>
<reference evidence="2 3" key="1">
    <citation type="submission" date="2014-09" db="EMBL/GenBank/DDBJ databases">
        <title>Genome sequence of Pseudomonas lutea strain DSM 17257T.</title>
        <authorList>
            <person name="Kwak Y."/>
            <person name="Shin J.-H."/>
        </authorList>
    </citation>
    <scope>NUCLEOTIDE SEQUENCE [LARGE SCALE GENOMIC DNA]</scope>
    <source>
        <strain evidence="2 3">DSM 17257</strain>
    </source>
</reference>
<keyword evidence="1" id="KW-0812">Transmembrane</keyword>
<organism evidence="2 3">
    <name type="scientific">Pseudomonas lutea</name>
    <dbReference type="NCBI Taxonomy" id="243924"/>
    <lineage>
        <taxon>Bacteria</taxon>
        <taxon>Pseudomonadati</taxon>
        <taxon>Pseudomonadota</taxon>
        <taxon>Gammaproteobacteria</taxon>
        <taxon>Pseudomonadales</taxon>
        <taxon>Pseudomonadaceae</taxon>
        <taxon>Pseudomonas</taxon>
    </lineage>
</organism>
<accession>A0A9X0EEG9</accession>
<evidence type="ECO:0000256" key="1">
    <source>
        <dbReference type="SAM" id="Phobius"/>
    </source>
</evidence>
<protein>
    <submittedName>
        <fullName evidence="2">Uncharacterized protein</fullName>
    </submittedName>
</protein>
<sequence>MATFRSANALPEMSRRTIQVVGEFLVQTALFGVALDCPPKRHAALVFLLAASLAAGGAVLVRVIVVPRHILSPIRVREYRVASSGDDQASEALQLGECFNAGQALTQSSDDLIDLGDNRRLRKLRFTLFR</sequence>